<name>A0A4R3LHT3_9GAMM</name>
<dbReference type="GO" id="GO:0006508">
    <property type="term" value="P:proteolysis"/>
    <property type="evidence" value="ECO:0007669"/>
    <property type="project" value="UniProtKB-KW"/>
</dbReference>
<dbReference type="FunFam" id="3.90.226.10:FF:000090">
    <property type="entry name" value="Tail-specific protease"/>
    <property type="match status" value="1"/>
</dbReference>
<dbReference type="GO" id="GO:0004175">
    <property type="term" value="F:endopeptidase activity"/>
    <property type="evidence" value="ECO:0007669"/>
    <property type="project" value="TreeGrafter"/>
</dbReference>
<accession>A0A4R3LHT3</accession>
<evidence type="ECO:0000256" key="5">
    <source>
        <dbReference type="RuleBase" id="RU004404"/>
    </source>
</evidence>
<dbReference type="InterPro" id="IPR036034">
    <property type="entry name" value="PDZ_sf"/>
</dbReference>
<keyword evidence="4 5" id="KW-0720">Serine protease</keyword>
<protein>
    <submittedName>
        <fullName evidence="9">Carboxyl-terminal processing protease</fullName>
    </submittedName>
</protein>
<dbReference type="Pfam" id="PF03572">
    <property type="entry name" value="Peptidase_S41"/>
    <property type="match status" value="1"/>
</dbReference>
<dbReference type="Pfam" id="PF00595">
    <property type="entry name" value="PDZ"/>
    <property type="match status" value="1"/>
</dbReference>
<keyword evidence="3 5" id="KW-0378">Hydrolase</keyword>
<evidence type="ECO:0000256" key="3">
    <source>
        <dbReference type="ARBA" id="ARBA00022801"/>
    </source>
</evidence>
<feature type="domain" description="PDZ" evidence="8">
    <location>
        <begin position="233"/>
        <end position="303"/>
    </location>
</feature>
<dbReference type="GO" id="GO:0030288">
    <property type="term" value="C:outer membrane-bounded periplasmic space"/>
    <property type="evidence" value="ECO:0007669"/>
    <property type="project" value="TreeGrafter"/>
</dbReference>
<evidence type="ECO:0000256" key="6">
    <source>
        <dbReference type="SAM" id="MobiDB-lite"/>
    </source>
</evidence>
<organism evidence="9 10">
    <name type="scientific">Pseudofulvimonas gallinarii</name>
    <dbReference type="NCBI Taxonomy" id="634155"/>
    <lineage>
        <taxon>Bacteria</taxon>
        <taxon>Pseudomonadati</taxon>
        <taxon>Pseudomonadota</taxon>
        <taxon>Gammaproteobacteria</taxon>
        <taxon>Lysobacterales</taxon>
        <taxon>Rhodanobacteraceae</taxon>
        <taxon>Pseudofulvimonas</taxon>
    </lineage>
</organism>
<dbReference type="GO" id="GO:0007165">
    <property type="term" value="P:signal transduction"/>
    <property type="evidence" value="ECO:0007669"/>
    <property type="project" value="TreeGrafter"/>
</dbReference>
<keyword evidence="7" id="KW-0732">Signal</keyword>
<dbReference type="SUPFAM" id="SSF52096">
    <property type="entry name" value="ClpP/crotonase"/>
    <property type="match status" value="1"/>
</dbReference>
<keyword evidence="10" id="KW-1185">Reference proteome</keyword>
<comment type="caution">
    <text evidence="9">The sequence shown here is derived from an EMBL/GenBank/DDBJ whole genome shotgun (WGS) entry which is preliminary data.</text>
</comment>
<dbReference type="PANTHER" id="PTHR32060:SF22">
    <property type="entry name" value="CARBOXYL-TERMINAL-PROCESSING PEPTIDASE 3, CHLOROPLASTIC"/>
    <property type="match status" value="1"/>
</dbReference>
<feature type="chain" id="PRO_5030099303" evidence="7">
    <location>
        <begin position="22"/>
        <end position="719"/>
    </location>
</feature>
<sequence>MMRRFPLALVTALLVAGLVTAKPAAPPSQLSPLPDQGKTAAFTMYTLSRVHYRSMPLDDALSVKIYDAYLEAIDNDKLFLLRSDVDAFSVYREKLDDAIRNQQLDPPFELFNRYIQRVAERTAHARALLAQGFDFTVDEQYHYDRKEAQWAADTAELDEIWRKRVKNDWLRLKLAGKQDSEIAETLDKRYSRFLERIRELDSEDVFQTFLNAYAMAIEPHTSYLAPRTADAFEIQMSLSLEGIGAVLQRDDEYTVIRSLVPGGPAEKAGLGVGDRVLAVGQDSEGAMVDVIGWRIDDTVKLIRGPKDSTVRLDIVPAAASVDSRPNRISIVRQKVKLEEQAAKKRIIEVGEGDSLRRIGVIELPTFYQDFEGRRRGEADYRSATRDVANLLNQLKHENVDGVVLDLRNNGGGSLTEATELTGLFIDEGPVVQVKSAQGRVEIERDRRPGRTWDGPLAVLVNRVSASASEIFAAAIQDYGRGLIIGEPTYGKGTVQNLVSLDQLSGRGEARHGQLKFTVAQFFRINGSSTQIKGVVPDIQFPVSLDAEDYGESVYDNALPWAQIEPADYEQVANLDPLVPSLLARHESRIAEDQEFRFWQEDIADYRRQRERKSVSLLEDTRRQERDEQEARRKNREALRVELGLVDESNASRGRSDDGLQADERSVVEQAAEERARREGRPDALLSEAARILADAISLGTDDLRLAGLAPAKSTTSTSD</sequence>
<dbReference type="RefSeq" id="WP_210771998.1">
    <property type="nucleotide sequence ID" value="NZ_JBHLWF010000033.1"/>
</dbReference>
<dbReference type="AlphaFoldDB" id="A0A4R3LHT3"/>
<dbReference type="Gene3D" id="2.30.42.10">
    <property type="match status" value="1"/>
</dbReference>
<dbReference type="SUPFAM" id="SSF50156">
    <property type="entry name" value="PDZ domain-like"/>
    <property type="match status" value="1"/>
</dbReference>
<dbReference type="Pfam" id="PF17804">
    <property type="entry name" value="TSP_NTD"/>
    <property type="match status" value="1"/>
</dbReference>
<evidence type="ECO:0000256" key="2">
    <source>
        <dbReference type="ARBA" id="ARBA00022670"/>
    </source>
</evidence>
<dbReference type="InterPro" id="IPR040573">
    <property type="entry name" value="TSP_N"/>
</dbReference>
<dbReference type="PANTHER" id="PTHR32060">
    <property type="entry name" value="TAIL-SPECIFIC PROTEASE"/>
    <property type="match status" value="1"/>
</dbReference>
<evidence type="ECO:0000313" key="10">
    <source>
        <dbReference type="Proteomes" id="UP000294599"/>
    </source>
</evidence>
<dbReference type="InterPro" id="IPR004447">
    <property type="entry name" value="Peptidase_S41A"/>
</dbReference>
<evidence type="ECO:0000256" key="4">
    <source>
        <dbReference type="ARBA" id="ARBA00022825"/>
    </source>
</evidence>
<dbReference type="CDD" id="cd07560">
    <property type="entry name" value="Peptidase_S41_CPP"/>
    <property type="match status" value="1"/>
</dbReference>
<dbReference type="InterPro" id="IPR001478">
    <property type="entry name" value="PDZ"/>
</dbReference>
<proteinExistence type="inferred from homology"/>
<keyword evidence="2 5" id="KW-0645">Protease</keyword>
<evidence type="ECO:0000256" key="1">
    <source>
        <dbReference type="ARBA" id="ARBA00009179"/>
    </source>
</evidence>
<dbReference type="Gene3D" id="3.90.226.10">
    <property type="entry name" value="2-enoyl-CoA Hydratase, Chain A, domain 1"/>
    <property type="match status" value="1"/>
</dbReference>
<dbReference type="Proteomes" id="UP000294599">
    <property type="component" value="Unassembled WGS sequence"/>
</dbReference>
<evidence type="ECO:0000256" key="7">
    <source>
        <dbReference type="SAM" id="SignalP"/>
    </source>
</evidence>
<feature type="compositionally biased region" description="Basic and acidic residues" evidence="6">
    <location>
        <begin position="653"/>
        <end position="681"/>
    </location>
</feature>
<dbReference type="InterPro" id="IPR020992">
    <property type="entry name" value="Tail_Prtase_C"/>
</dbReference>
<dbReference type="PROSITE" id="PS50106">
    <property type="entry name" value="PDZ"/>
    <property type="match status" value="1"/>
</dbReference>
<dbReference type="CDD" id="cd06782">
    <property type="entry name" value="cpPDZ_CPP-like"/>
    <property type="match status" value="1"/>
</dbReference>
<evidence type="ECO:0000259" key="8">
    <source>
        <dbReference type="PROSITE" id="PS50106"/>
    </source>
</evidence>
<feature type="region of interest" description="Disordered" evidence="6">
    <location>
        <begin position="649"/>
        <end position="683"/>
    </location>
</feature>
<dbReference type="NCBIfam" id="TIGR00225">
    <property type="entry name" value="prc"/>
    <property type="match status" value="1"/>
</dbReference>
<comment type="similarity">
    <text evidence="1 5">Belongs to the peptidase S41A family.</text>
</comment>
<dbReference type="SMART" id="SM00228">
    <property type="entry name" value="PDZ"/>
    <property type="match status" value="1"/>
</dbReference>
<dbReference type="SMART" id="SM00245">
    <property type="entry name" value="TSPc"/>
    <property type="match status" value="1"/>
</dbReference>
<dbReference type="EMBL" id="SMAF01000010">
    <property type="protein sequence ID" value="TCS98004.1"/>
    <property type="molecule type" value="Genomic_DNA"/>
</dbReference>
<evidence type="ECO:0000313" key="9">
    <source>
        <dbReference type="EMBL" id="TCS98004.1"/>
    </source>
</evidence>
<dbReference type="Pfam" id="PF11818">
    <property type="entry name" value="DUF3340"/>
    <property type="match status" value="1"/>
</dbReference>
<dbReference type="InterPro" id="IPR029045">
    <property type="entry name" value="ClpP/crotonase-like_dom_sf"/>
</dbReference>
<dbReference type="InterPro" id="IPR005151">
    <property type="entry name" value="Tail-specific_protease"/>
</dbReference>
<gene>
    <name evidence="9" type="ORF">EDC25_11065</name>
</gene>
<feature type="signal peptide" evidence="7">
    <location>
        <begin position="1"/>
        <end position="21"/>
    </location>
</feature>
<dbReference type="GO" id="GO:0008236">
    <property type="term" value="F:serine-type peptidase activity"/>
    <property type="evidence" value="ECO:0007669"/>
    <property type="project" value="UniProtKB-KW"/>
</dbReference>
<reference evidence="9 10" key="1">
    <citation type="submission" date="2019-03" db="EMBL/GenBank/DDBJ databases">
        <title>Genomic Encyclopedia of Type Strains, Phase IV (KMG-IV): sequencing the most valuable type-strain genomes for metagenomic binning, comparative biology and taxonomic classification.</title>
        <authorList>
            <person name="Goeker M."/>
        </authorList>
    </citation>
    <scope>NUCLEOTIDE SEQUENCE [LARGE SCALE GENOMIC DNA]</scope>
    <source>
        <strain evidence="9 10">DSM 21944</strain>
    </source>
</reference>